<dbReference type="GeneID" id="29062022"/>
<dbReference type="RefSeq" id="YP_009278783.1">
    <property type="nucleotide sequence ID" value="NC_031010.1"/>
</dbReference>
<evidence type="ECO:0000313" key="2">
    <source>
        <dbReference type="Proteomes" id="UP000202923"/>
    </source>
</evidence>
<dbReference type="Proteomes" id="UP000202923">
    <property type="component" value="Genome"/>
</dbReference>
<organism evidence="1 2">
    <name type="scientific">Erwinia phage vB_EamM_Kwan</name>
    <dbReference type="NCBI Taxonomy" id="1883374"/>
    <lineage>
        <taxon>Viruses</taxon>
        <taxon>Duplodnaviria</taxon>
        <taxon>Heunggongvirae</taxon>
        <taxon>Uroviricota</taxon>
        <taxon>Caudoviricetes</taxon>
        <taxon>Chimalliviridae</taxon>
        <taxon>Wellingtonvirus</taxon>
        <taxon>Wellingtonvirus wellington</taxon>
    </lineage>
</organism>
<proteinExistence type="predicted"/>
<name>A0A1B2IE32_9CAUD</name>
<gene>
    <name evidence="1" type="ORF">KWAN_178</name>
</gene>
<dbReference type="OrthoDB" id="11406at10239"/>
<protein>
    <submittedName>
        <fullName evidence="1">Uncharacterized protein</fullName>
    </submittedName>
</protein>
<dbReference type="KEGG" id="vg:29062022"/>
<dbReference type="EMBL" id="KX397369">
    <property type="protein sequence ID" value="ANZ49530.1"/>
    <property type="molecule type" value="Genomic_DNA"/>
</dbReference>
<accession>A0A1B2IE32</accession>
<sequence>MKSLLLQNFTKYDSRKIEAFLQHYKLFNIHAIVPADDFNDHWLRLINRFALNVVLPIQCVENGHDSLAEIEKRNPGFEARILAAPASKVNILRTGTIDRGGDSLVALCLSFPDVPVWMVRNPESACHYFDDMMFMQAFQENDQPLPNLQYRLDLRIDFEIMSYDMLTKVGFVGEKECLVLTR</sequence>
<evidence type="ECO:0000313" key="1">
    <source>
        <dbReference type="EMBL" id="ANZ49530.1"/>
    </source>
</evidence>
<reference evidence="1 2" key="1">
    <citation type="submission" date="2016-06" db="EMBL/GenBank/DDBJ databases">
        <authorList>
            <person name="Kjaerup R.B."/>
            <person name="Dalgaard T.S."/>
            <person name="Juul-Madsen H.R."/>
        </authorList>
    </citation>
    <scope>NUCLEOTIDE SEQUENCE [LARGE SCALE GENOMIC DNA]</scope>
</reference>